<protein>
    <submittedName>
        <fullName evidence="1">Uncharacterized protein</fullName>
    </submittedName>
</protein>
<organism evidence="1">
    <name type="scientific">Marseillevirus sp</name>
    <dbReference type="NCBI Taxonomy" id="2809551"/>
    <lineage>
        <taxon>Viruses</taxon>
        <taxon>Varidnaviria</taxon>
        <taxon>Bamfordvirae</taxon>
        <taxon>Nucleocytoviricota</taxon>
        <taxon>Megaviricetes</taxon>
        <taxon>Pimascovirales</taxon>
        <taxon>Pimascovirales incertae sedis</taxon>
        <taxon>Marseilleviridae</taxon>
        <taxon>Marseillevirus</taxon>
    </lineage>
</organism>
<proteinExistence type="predicted"/>
<sequence>MALEIKKAVEEAFPFSEETKEASLEAIDKQILSLENVIQKYGTMVTRNRIIFAPLHSKNYVCRYRELEAWKLAVEERRLIFLD</sequence>
<evidence type="ECO:0000313" key="1">
    <source>
        <dbReference type="EMBL" id="WNL49835.1"/>
    </source>
</evidence>
<reference evidence="1" key="1">
    <citation type="submission" date="2023-07" db="EMBL/GenBank/DDBJ databases">
        <authorList>
            <person name="Xia Y."/>
        </authorList>
    </citation>
    <scope>NUCLEOTIDE SEQUENCE</scope>
    <source>
        <strain evidence="1">F</strain>
    </source>
</reference>
<dbReference type="EMBL" id="OR343188">
    <property type="protein sequence ID" value="WNL49835.1"/>
    <property type="molecule type" value="Genomic_DNA"/>
</dbReference>
<name>A0AA96EK60_9VIRU</name>
<accession>A0AA96EK60</accession>
<gene>
    <name evidence="1" type="ORF">MarFTMF_319</name>
</gene>